<evidence type="ECO:0000256" key="2">
    <source>
        <dbReference type="ARBA" id="ARBA00023315"/>
    </source>
</evidence>
<sequence>MSQNPVPQPASSRGDDLAAPDPVEGVAELIDRATSASLAQWTLGIAPESLAAAFADWAVHAARSPGRAMLLATKTERKLNRLADYAVRAASGGGQAERCIEPLPQDHRFTDPAWDQWPFGLYQQAFLLTQQWLDVAFGGLPGVTPHHDEVVRFTVRQLLDLISPANFVWSNPVVQQRVLATGGMCLVEGARLFAEDWQSLIRREPIGDGGDFEVGRNLAVTPGKVVYRNELIELIQYSPTTDKVRPEPILFVPAWIMKYHILASGAISMLKRKSIFRFIGFRWRFEQSPSNHRN</sequence>
<dbReference type="Proteomes" id="UP000034392">
    <property type="component" value="Chromosome"/>
</dbReference>
<evidence type="ECO:0000259" key="5">
    <source>
        <dbReference type="Pfam" id="PF12551"/>
    </source>
</evidence>
<feature type="domain" description="Poly-beta-hydroxybutyrate polymerase N-terminal" evidence="5">
    <location>
        <begin position="27"/>
        <end position="67"/>
    </location>
</feature>
<evidence type="ECO:0000256" key="3">
    <source>
        <dbReference type="SAM" id="MobiDB-lite"/>
    </source>
</evidence>
<evidence type="ECO:0000256" key="1">
    <source>
        <dbReference type="ARBA" id="ARBA00022679"/>
    </source>
</evidence>
<reference evidence="6" key="1">
    <citation type="submission" date="2015-05" db="EMBL/GenBank/DDBJ databases">
        <title>The complete genome of Altererythrobacter atlanticus strain 26DY36.</title>
        <authorList>
            <person name="Wu Y.-H."/>
            <person name="Cheng H."/>
            <person name="Wu X.-W."/>
        </authorList>
    </citation>
    <scope>NUCLEOTIDE SEQUENCE [LARGE SCALE GENOMIC DNA]</scope>
    <source>
        <strain evidence="6">26DY36</strain>
    </source>
</reference>
<proteinExistence type="predicted"/>
<dbReference type="PATRIC" id="fig|1267766.3.peg.2697"/>
<protein>
    <submittedName>
        <fullName evidence="6">Poly-beta-hydroxybutyrate polymerase</fullName>
        <ecNumber evidence="6">2.3.1.-</ecNumber>
    </submittedName>
</protein>
<dbReference type="InterPro" id="IPR051321">
    <property type="entry name" value="PHA/PHB_synthase"/>
</dbReference>
<evidence type="ECO:0000259" key="4">
    <source>
        <dbReference type="Pfam" id="PF07167"/>
    </source>
</evidence>
<gene>
    <name evidence="6" type="primary">phbC_3</name>
    <name evidence="6" type="ORF">WYH_02662</name>
</gene>
<accession>A0A0F7KWU1</accession>
<keyword evidence="2 6" id="KW-0012">Acyltransferase</keyword>
<feature type="domain" description="Poly-beta-hydroxybutyrate polymerase N-terminal" evidence="4">
    <location>
        <begin position="105"/>
        <end position="262"/>
    </location>
</feature>
<dbReference type="PANTHER" id="PTHR36837:SF5">
    <property type="entry name" value="POLY-3-HYDROXYBUTYRATE SYNTHASE"/>
    <property type="match status" value="1"/>
</dbReference>
<dbReference type="EC" id="2.3.1.-" evidence="6"/>
<dbReference type="KEGG" id="aay:WYH_02662"/>
<dbReference type="AlphaFoldDB" id="A0A0F7KWU1"/>
<keyword evidence="7" id="KW-1185">Reference proteome</keyword>
<dbReference type="GO" id="GO:0042619">
    <property type="term" value="P:poly-hydroxybutyrate biosynthetic process"/>
    <property type="evidence" value="ECO:0007669"/>
    <property type="project" value="InterPro"/>
</dbReference>
<dbReference type="STRING" id="1267766.WYH_02662"/>
<keyword evidence="1 6" id="KW-0808">Transferase</keyword>
<feature type="compositionally biased region" description="Polar residues" evidence="3">
    <location>
        <begin position="1"/>
        <end position="11"/>
    </location>
</feature>
<dbReference type="EMBL" id="CP011452">
    <property type="protein sequence ID" value="AKH43692.1"/>
    <property type="molecule type" value="Genomic_DNA"/>
</dbReference>
<evidence type="ECO:0000313" key="7">
    <source>
        <dbReference type="Proteomes" id="UP000034392"/>
    </source>
</evidence>
<dbReference type="InterPro" id="IPR010941">
    <property type="entry name" value="PhaC_N"/>
</dbReference>
<dbReference type="Pfam" id="PF07167">
    <property type="entry name" value="PhaC_N"/>
    <property type="match status" value="1"/>
</dbReference>
<dbReference type="PANTHER" id="PTHR36837">
    <property type="entry name" value="POLY(3-HYDROXYALKANOATE) POLYMERASE SUBUNIT PHAC"/>
    <property type="match status" value="1"/>
</dbReference>
<organism evidence="6 7">
    <name type="scientific">Croceibacterium atlanticum</name>
    <dbReference type="NCBI Taxonomy" id="1267766"/>
    <lineage>
        <taxon>Bacteria</taxon>
        <taxon>Pseudomonadati</taxon>
        <taxon>Pseudomonadota</taxon>
        <taxon>Alphaproteobacteria</taxon>
        <taxon>Sphingomonadales</taxon>
        <taxon>Erythrobacteraceae</taxon>
        <taxon>Croceibacterium</taxon>
    </lineage>
</organism>
<dbReference type="Pfam" id="PF12551">
    <property type="entry name" value="PHBC_N"/>
    <property type="match status" value="1"/>
</dbReference>
<dbReference type="RefSeq" id="WP_183237522.1">
    <property type="nucleotide sequence ID" value="NZ_JACIJL010000007.1"/>
</dbReference>
<feature type="region of interest" description="Disordered" evidence="3">
    <location>
        <begin position="1"/>
        <end position="20"/>
    </location>
</feature>
<name>A0A0F7KWU1_9SPHN</name>
<dbReference type="GO" id="GO:0016746">
    <property type="term" value="F:acyltransferase activity"/>
    <property type="evidence" value="ECO:0007669"/>
    <property type="project" value="UniProtKB-KW"/>
</dbReference>
<dbReference type="InterPro" id="IPR022211">
    <property type="entry name" value="PHBC_N"/>
</dbReference>
<evidence type="ECO:0000313" key="6">
    <source>
        <dbReference type="EMBL" id="AKH43692.1"/>
    </source>
</evidence>